<accession>A0ABP0P8Y9</accession>
<gene>
    <name evidence="3" type="ORF">CCMP2556_LOCUS35673</name>
</gene>
<protein>
    <submittedName>
        <fullName evidence="3">Uncharacterized protein</fullName>
    </submittedName>
</protein>
<dbReference type="Proteomes" id="UP001642484">
    <property type="component" value="Unassembled WGS sequence"/>
</dbReference>
<name>A0ABP0P8Y9_9DINO</name>
<organism evidence="3 4">
    <name type="scientific">Durusdinium trenchii</name>
    <dbReference type="NCBI Taxonomy" id="1381693"/>
    <lineage>
        <taxon>Eukaryota</taxon>
        <taxon>Sar</taxon>
        <taxon>Alveolata</taxon>
        <taxon>Dinophyceae</taxon>
        <taxon>Suessiales</taxon>
        <taxon>Symbiodiniaceae</taxon>
        <taxon>Durusdinium</taxon>
    </lineage>
</organism>
<reference evidence="3 4" key="1">
    <citation type="submission" date="2024-02" db="EMBL/GenBank/DDBJ databases">
        <authorList>
            <person name="Chen Y."/>
            <person name="Shah S."/>
            <person name="Dougan E. K."/>
            <person name="Thang M."/>
            <person name="Chan C."/>
        </authorList>
    </citation>
    <scope>NUCLEOTIDE SEQUENCE [LARGE SCALE GENOMIC DNA]</scope>
</reference>
<evidence type="ECO:0000256" key="2">
    <source>
        <dbReference type="SAM" id="Phobius"/>
    </source>
</evidence>
<feature type="transmembrane region" description="Helical" evidence="2">
    <location>
        <begin position="116"/>
        <end position="136"/>
    </location>
</feature>
<sequence>MQAVDRLAGQDGMSKSALENVIAILSFSPTAFGIFFLMTSRDTTKYEDQNGTSGVMAGLMCLAYGLCAGAASSSCPADFCKALVLGRMGLGVVAMLAGIFILALGDETDEVLKFVLMYLFLALMTVPEAGSFYLYVRQVQIEKFMAQNSEPQWQGNHPAMPAAHSMQHTYVQPWPPGPVNVPQFSGGDFGVGGGGGVAQGGDFGPSAPSSGPVMSSAAPPQYVPYRPGA</sequence>
<evidence type="ECO:0000313" key="4">
    <source>
        <dbReference type="Proteomes" id="UP001642484"/>
    </source>
</evidence>
<keyword evidence="4" id="KW-1185">Reference proteome</keyword>
<feature type="transmembrane region" description="Helical" evidence="2">
    <location>
        <begin position="84"/>
        <end position="104"/>
    </location>
</feature>
<proteinExistence type="predicted"/>
<feature type="region of interest" description="Disordered" evidence="1">
    <location>
        <begin position="195"/>
        <end position="229"/>
    </location>
</feature>
<feature type="transmembrane region" description="Helical" evidence="2">
    <location>
        <begin position="21"/>
        <end position="39"/>
    </location>
</feature>
<dbReference type="EMBL" id="CAXAMN010022762">
    <property type="protein sequence ID" value="CAK9072510.1"/>
    <property type="molecule type" value="Genomic_DNA"/>
</dbReference>
<keyword evidence="2" id="KW-0812">Transmembrane</keyword>
<evidence type="ECO:0000256" key="1">
    <source>
        <dbReference type="SAM" id="MobiDB-lite"/>
    </source>
</evidence>
<feature type="transmembrane region" description="Helical" evidence="2">
    <location>
        <begin position="51"/>
        <end position="72"/>
    </location>
</feature>
<evidence type="ECO:0000313" key="3">
    <source>
        <dbReference type="EMBL" id="CAK9072510.1"/>
    </source>
</evidence>
<keyword evidence="2" id="KW-1133">Transmembrane helix</keyword>
<comment type="caution">
    <text evidence="3">The sequence shown here is derived from an EMBL/GenBank/DDBJ whole genome shotgun (WGS) entry which is preliminary data.</text>
</comment>
<keyword evidence="2" id="KW-0472">Membrane</keyword>